<evidence type="ECO:0000313" key="3">
    <source>
        <dbReference type="Proteomes" id="UP000676336"/>
    </source>
</evidence>
<reference evidence="2" key="1">
    <citation type="submission" date="2021-02" db="EMBL/GenBank/DDBJ databases">
        <authorList>
            <person name="Nowell W R."/>
        </authorList>
    </citation>
    <scope>NUCLEOTIDE SEQUENCE</scope>
</reference>
<evidence type="ECO:0000313" key="2">
    <source>
        <dbReference type="EMBL" id="CAF4153288.1"/>
    </source>
</evidence>
<sequence length="250" mass="28159">MTDISNIIPLADETKTSSLNNDHINDLNNNKNNSISMSNNINDITMNDNDDDDAQQSVKTKIIKCKTNNQQASTSSYNILTSNCSTSSTTIHSIDVPNEHTSIKLHIRRVCSPSSNDTVLIHPTTNLLLQQQQQQQPNESSDQQSPTKIISRKFFNSTETMNNKFTRRLISTRRSSLVETDQYHTSSSIFNLPKIVANHHINIYDENTLKKQTPKANGNKRKSGNEQPEKKRTKLTTKTVKQQANNTSMG</sequence>
<feature type="region of interest" description="Disordered" evidence="1">
    <location>
        <begin position="28"/>
        <end position="55"/>
    </location>
</feature>
<accession>A0A8S2RAH1</accession>
<feature type="region of interest" description="Disordered" evidence="1">
    <location>
        <begin position="130"/>
        <end position="155"/>
    </location>
</feature>
<dbReference type="AlphaFoldDB" id="A0A8S2RAH1"/>
<proteinExistence type="predicted"/>
<feature type="compositionally biased region" description="Polar residues" evidence="1">
    <location>
        <begin position="137"/>
        <end position="155"/>
    </location>
</feature>
<organism evidence="2 3">
    <name type="scientific">Rotaria magnacalcarata</name>
    <dbReference type="NCBI Taxonomy" id="392030"/>
    <lineage>
        <taxon>Eukaryota</taxon>
        <taxon>Metazoa</taxon>
        <taxon>Spiralia</taxon>
        <taxon>Gnathifera</taxon>
        <taxon>Rotifera</taxon>
        <taxon>Eurotatoria</taxon>
        <taxon>Bdelloidea</taxon>
        <taxon>Philodinida</taxon>
        <taxon>Philodinidae</taxon>
        <taxon>Rotaria</taxon>
    </lineage>
</organism>
<dbReference type="Proteomes" id="UP000676336">
    <property type="component" value="Unassembled WGS sequence"/>
</dbReference>
<name>A0A8S2RAH1_9BILA</name>
<gene>
    <name evidence="2" type="ORF">SMN809_LOCUS19863</name>
</gene>
<evidence type="ECO:0000256" key="1">
    <source>
        <dbReference type="SAM" id="MobiDB-lite"/>
    </source>
</evidence>
<feature type="region of interest" description="Disordered" evidence="1">
    <location>
        <begin position="206"/>
        <end position="250"/>
    </location>
</feature>
<dbReference type="EMBL" id="CAJOBI010010374">
    <property type="protein sequence ID" value="CAF4153288.1"/>
    <property type="molecule type" value="Genomic_DNA"/>
</dbReference>
<comment type="caution">
    <text evidence="2">The sequence shown here is derived from an EMBL/GenBank/DDBJ whole genome shotgun (WGS) entry which is preliminary data.</text>
</comment>
<feature type="compositionally biased region" description="Low complexity" evidence="1">
    <location>
        <begin position="28"/>
        <end position="47"/>
    </location>
</feature>
<protein>
    <submittedName>
        <fullName evidence="2">Uncharacterized protein</fullName>
    </submittedName>
</protein>